<accession>A0A5N5CT91</accession>
<reference evidence="2 3" key="1">
    <citation type="journal article" date="2019" name="Sci. Rep.">
        <title>A multi-omics analysis of the grapevine pathogen Lasiodiplodia theobromae reveals that temperature affects the expression of virulence- and pathogenicity-related genes.</title>
        <authorList>
            <person name="Felix C."/>
            <person name="Meneses R."/>
            <person name="Goncalves M.F.M."/>
            <person name="Tilleman L."/>
            <person name="Duarte A.S."/>
            <person name="Jorrin-Novo J.V."/>
            <person name="Van de Peer Y."/>
            <person name="Deforce D."/>
            <person name="Van Nieuwerburgh F."/>
            <person name="Esteves A.C."/>
            <person name="Alves A."/>
        </authorList>
    </citation>
    <scope>NUCLEOTIDE SEQUENCE [LARGE SCALE GENOMIC DNA]</scope>
    <source>
        <strain evidence="2 3">LA-SOL3</strain>
    </source>
</reference>
<feature type="compositionally biased region" description="Basic and acidic residues" evidence="1">
    <location>
        <begin position="442"/>
        <end position="465"/>
    </location>
</feature>
<sequence>MSAAVASVAQEADVAEPIRPALAKAGLIDTPTDPREAKSGESSGVDNGPKYSGTKESDPAPHHVNRIVPKAGAYADLDDVREKFQKKAQEKGVKIVGAKTNHADENGEDSQIEDAEDSQSEDEESKAKDKRQREEMLRNGGLNQRFQGRPTDLPPDEICRMYTQFLPTVRNWWIHDQEEAHYQKMEKINQTIRDANRKAKRDEDKFLFPYKMISDYVSGARLILQRIRRLDEGPERTAEAKKMLAGQTVFSEKLMELRVDFKRLVSQEIRDELDGIYSKPELEKQRTELNNLFRKPTLKQRAILEPALELLSRYYDFLGEGDDTSMDNIITELDGINKRLKESNLNEGLQENDHILPIDHLRAINVVVDGEVMMSTEEKDDVIRTNSKQFEASLQCFGVSDASIPKKYTEGIALPEEELRQMQQDAANFEGPEPQESTGSDARADGKKNQQEGQRMEQHQGEKHHGYQNAGNSPPKLMSLPQTKPLINKGIDEGITDCGKVLSVTKAGFGHRVFTNIGTDVVPVYKMFPGSSFPKSARDDLCNRFASEPQPEGMKDSHIEILDTVVHPVKNGNYTWVVYKWTAEMNPKPRIMSHSDLARRLGRKPALRQERNGFDARKKRLEILRLMRESPDVAIAEGVPPFNECPPYMTDGLVDEEDSNEEDGA</sequence>
<feature type="compositionally biased region" description="Acidic residues" evidence="1">
    <location>
        <begin position="653"/>
        <end position="665"/>
    </location>
</feature>
<keyword evidence="3" id="KW-1185">Reference proteome</keyword>
<evidence type="ECO:0000256" key="1">
    <source>
        <dbReference type="SAM" id="MobiDB-lite"/>
    </source>
</evidence>
<comment type="caution">
    <text evidence="2">The sequence shown here is derived from an EMBL/GenBank/DDBJ whole genome shotgun (WGS) entry which is preliminary data.</text>
</comment>
<feature type="compositionally biased region" description="Basic and acidic residues" evidence="1">
    <location>
        <begin position="125"/>
        <end position="137"/>
    </location>
</feature>
<name>A0A5N5CT91_9PEZI</name>
<protein>
    <submittedName>
        <fullName evidence="2">Uncharacterized protein</fullName>
    </submittedName>
</protein>
<feature type="region of interest" description="Disordered" evidence="1">
    <location>
        <begin position="1"/>
        <end position="72"/>
    </location>
</feature>
<evidence type="ECO:0000313" key="2">
    <source>
        <dbReference type="EMBL" id="KAB2568559.1"/>
    </source>
</evidence>
<organism evidence="2 3">
    <name type="scientific">Lasiodiplodia theobromae</name>
    <dbReference type="NCBI Taxonomy" id="45133"/>
    <lineage>
        <taxon>Eukaryota</taxon>
        <taxon>Fungi</taxon>
        <taxon>Dikarya</taxon>
        <taxon>Ascomycota</taxon>
        <taxon>Pezizomycotina</taxon>
        <taxon>Dothideomycetes</taxon>
        <taxon>Dothideomycetes incertae sedis</taxon>
        <taxon>Botryosphaeriales</taxon>
        <taxon>Botryosphaeriaceae</taxon>
        <taxon>Lasiodiplodia</taxon>
    </lineage>
</organism>
<feature type="compositionally biased region" description="Acidic residues" evidence="1">
    <location>
        <begin position="106"/>
        <end position="124"/>
    </location>
</feature>
<dbReference type="AlphaFoldDB" id="A0A5N5CT91"/>
<feature type="region of interest" description="Disordered" evidence="1">
    <location>
        <begin position="88"/>
        <end position="152"/>
    </location>
</feature>
<evidence type="ECO:0000313" key="3">
    <source>
        <dbReference type="Proteomes" id="UP000325902"/>
    </source>
</evidence>
<feature type="region of interest" description="Disordered" evidence="1">
    <location>
        <begin position="427"/>
        <end position="480"/>
    </location>
</feature>
<dbReference type="Proteomes" id="UP000325902">
    <property type="component" value="Unassembled WGS sequence"/>
</dbReference>
<gene>
    <name evidence="2" type="ORF">DBV05_g12763</name>
</gene>
<dbReference type="OrthoDB" id="3953955at2759"/>
<proteinExistence type="predicted"/>
<feature type="region of interest" description="Disordered" evidence="1">
    <location>
        <begin position="637"/>
        <end position="665"/>
    </location>
</feature>
<dbReference type="EMBL" id="VCHE01000365">
    <property type="protein sequence ID" value="KAB2568559.1"/>
    <property type="molecule type" value="Genomic_DNA"/>
</dbReference>